<organism evidence="2 5">
    <name type="scientific">Mycobacterium tuberculosis</name>
    <dbReference type="NCBI Taxonomy" id="1773"/>
    <lineage>
        <taxon>Bacteria</taxon>
        <taxon>Bacillati</taxon>
        <taxon>Actinomycetota</taxon>
        <taxon>Actinomycetes</taxon>
        <taxon>Mycobacteriales</taxon>
        <taxon>Mycobacteriaceae</taxon>
        <taxon>Mycobacterium</taxon>
        <taxon>Mycobacterium tuberculosis complex</taxon>
    </lineage>
</organism>
<feature type="region of interest" description="Disordered" evidence="1">
    <location>
        <begin position="94"/>
        <end position="123"/>
    </location>
</feature>
<evidence type="ECO:0000313" key="3">
    <source>
        <dbReference type="EMBL" id="COX39192.1"/>
    </source>
</evidence>
<protein>
    <submittedName>
        <fullName evidence="2">Uncharacterized protein</fullName>
    </submittedName>
</protein>
<evidence type="ECO:0000313" key="2">
    <source>
        <dbReference type="EMBL" id="CFR87040.1"/>
    </source>
</evidence>
<proteinExistence type="predicted"/>
<evidence type="ECO:0000313" key="5">
    <source>
        <dbReference type="Proteomes" id="UP000046680"/>
    </source>
</evidence>
<reference evidence="3" key="1">
    <citation type="submission" date="2015-03" db="EMBL/GenBank/DDBJ databases">
        <authorList>
            <consortium name="Pathogen Informatics"/>
            <person name="Murphy D."/>
        </authorList>
    </citation>
    <scope>NUCLEOTIDE SEQUENCE</scope>
    <source>
        <strain evidence="3">N09902308</strain>
    </source>
</reference>
<dbReference type="Proteomes" id="UP000046680">
    <property type="component" value="Unassembled WGS sequence"/>
</dbReference>
<evidence type="ECO:0000313" key="4">
    <source>
        <dbReference type="Proteomes" id="UP000039021"/>
    </source>
</evidence>
<sequence>MNPPVPSWSRSRAAWAAWSARCGQDIVVHCASCTFSASVNCAATKSVASHVLISSQAPGSAWLFSGSSRSCHSMLSSRSPKTRARSLACDAPVPNCSPRTANTTAPCSSNTSRSASTPTPHAVTVVQQYRA</sequence>
<feature type="compositionally biased region" description="Polar residues" evidence="1">
    <location>
        <begin position="97"/>
        <end position="123"/>
    </location>
</feature>
<gene>
    <name evidence="2" type="ORF">ERS007657_02562</name>
    <name evidence="3" type="ORF">ERS007739_01214</name>
</gene>
<dbReference type="AlphaFoldDB" id="A0A654U283"/>
<dbReference type="EMBL" id="CGCX01001011">
    <property type="protein sequence ID" value="CFR87040.1"/>
    <property type="molecule type" value="Genomic_DNA"/>
</dbReference>
<reference evidence="4 5" key="2">
    <citation type="submission" date="2015-03" db="EMBL/GenBank/DDBJ databases">
        <authorList>
            <consortium name="Pathogen Informatics"/>
        </authorList>
    </citation>
    <scope>NUCLEOTIDE SEQUENCE [LARGE SCALE GENOMIC DNA]</scope>
    <source>
        <strain evidence="2 5">C09601061</strain>
        <strain evidence="4">N09902308</strain>
    </source>
</reference>
<dbReference type="Proteomes" id="UP000039021">
    <property type="component" value="Unassembled WGS sequence"/>
</dbReference>
<dbReference type="EMBL" id="CSBK01000431">
    <property type="protein sequence ID" value="COX39192.1"/>
    <property type="molecule type" value="Genomic_DNA"/>
</dbReference>
<name>A0A654U283_MYCTX</name>
<accession>A0A654U283</accession>
<evidence type="ECO:0000256" key="1">
    <source>
        <dbReference type="SAM" id="MobiDB-lite"/>
    </source>
</evidence>